<evidence type="ECO:0000256" key="1">
    <source>
        <dbReference type="SAM" id="MobiDB-lite"/>
    </source>
</evidence>
<dbReference type="EMBL" id="CAJOBI010028383">
    <property type="protein sequence ID" value="CAF4259017.1"/>
    <property type="molecule type" value="Genomic_DNA"/>
</dbReference>
<feature type="compositionally biased region" description="Acidic residues" evidence="1">
    <location>
        <begin position="10"/>
        <end position="73"/>
    </location>
</feature>
<reference evidence="2" key="1">
    <citation type="submission" date="2021-02" db="EMBL/GenBank/DDBJ databases">
        <authorList>
            <person name="Nowell W R."/>
        </authorList>
    </citation>
    <scope>NUCLEOTIDE SEQUENCE</scope>
</reference>
<name>A0A8S2SYK9_9BILA</name>
<protein>
    <submittedName>
        <fullName evidence="2">Uncharacterized protein</fullName>
    </submittedName>
</protein>
<organism evidence="2 3">
    <name type="scientific">Rotaria magnacalcarata</name>
    <dbReference type="NCBI Taxonomy" id="392030"/>
    <lineage>
        <taxon>Eukaryota</taxon>
        <taxon>Metazoa</taxon>
        <taxon>Spiralia</taxon>
        <taxon>Gnathifera</taxon>
        <taxon>Rotifera</taxon>
        <taxon>Eurotatoria</taxon>
        <taxon>Bdelloidea</taxon>
        <taxon>Philodinida</taxon>
        <taxon>Philodinidae</taxon>
        <taxon>Rotaria</taxon>
    </lineage>
</organism>
<feature type="non-terminal residue" evidence="2">
    <location>
        <position position="1"/>
    </location>
</feature>
<dbReference type="Proteomes" id="UP000676336">
    <property type="component" value="Unassembled WGS sequence"/>
</dbReference>
<evidence type="ECO:0000313" key="3">
    <source>
        <dbReference type="Proteomes" id="UP000676336"/>
    </source>
</evidence>
<evidence type="ECO:0000313" key="2">
    <source>
        <dbReference type="EMBL" id="CAF4259017.1"/>
    </source>
</evidence>
<comment type="caution">
    <text evidence="2">The sequence shown here is derived from an EMBL/GenBank/DDBJ whole genome shotgun (WGS) entry which is preliminary data.</text>
</comment>
<accession>A0A8S2SYK9</accession>
<proteinExistence type="predicted"/>
<gene>
    <name evidence="2" type="ORF">SMN809_LOCUS24329</name>
</gene>
<feature type="region of interest" description="Disordered" evidence="1">
    <location>
        <begin position="1"/>
        <end position="91"/>
    </location>
</feature>
<feature type="non-terminal residue" evidence="2">
    <location>
        <position position="110"/>
    </location>
</feature>
<dbReference type="AlphaFoldDB" id="A0A8S2SYK9"/>
<sequence>TPEVQIVEPIPEENVDLTIEESSDEDTDLDDVDNDLDDHDSDLSNDDTDLSDDDDDDDIVFSSDESDDDDDDDSAGKNAVISIAPDDKGKEYPANKQYVIYENAGLEKQP</sequence>